<protein>
    <submittedName>
        <fullName evidence="1">4849_t:CDS:1</fullName>
    </submittedName>
</protein>
<gene>
    <name evidence="1" type="ORF">CPELLU_LOCUS7587</name>
</gene>
<proteinExistence type="predicted"/>
<accession>A0A9N9CSZ2</accession>
<dbReference type="EMBL" id="CAJVQA010005133">
    <property type="protein sequence ID" value="CAG8613964.1"/>
    <property type="molecule type" value="Genomic_DNA"/>
</dbReference>
<evidence type="ECO:0000313" key="2">
    <source>
        <dbReference type="Proteomes" id="UP000789759"/>
    </source>
</evidence>
<reference evidence="1" key="1">
    <citation type="submission" date="2021-06" db="EMBL/GenBank/DDBJ databases">
        <authorList>
            <person name="Kallberg Y."/>
            <person name="Tangrot J."/>
            <person name="Rosling A."/>
        </authorList>
    </citation>
    <scope>NUCLEOTIDE SEQUENCE</scope>
    <source>
        <strain evidence="1">FL966</strain>
    </source>
</reference>
<dbReference type="AlphaFoldDB" id="A0A9N9CSZ2"/>
<evidence type="ECO:0000313" key="1">
    <source>
        <dbReference type="EMBL" id="CAG8613964.1"/>
    </source>
</evidence>
<keyword evidence="2" id="KW-1185">Reference proteome</keyword>
<sequence length="53" mass="6469">MWARGWTYHQKIQPGYLRFQNAKKPRPFCLFESNRISISRVMVIDKDRTLLDR</sequence>
<name>A0A9N9CSZ2_9GLOM</name>
<dbReference type="Proteomes" id="UP000789759">
    <property type="component" value="Unassembled WGS sequence"/>
</dbReference>
<comment type="caution">
    <text evidence="1">The sequence shown here is derived from an EMBL/GenBank/DDBJ whole genome shotgun (WGS) entry which is preliminary data.</text>
</comment>
<organism evidence="1 2">
    <name type="scientific">Cetraspora pellucida</name>
    <dbReference type="NCBI Taxonomy" id="1433469"/>
    <lineage>
        <taxon>Eukaryota</taxon>
        <taxon>Fungi</taxon>
        <taxon>Fungi incertae sedis</taxon>
        <taxon>Mucoromycota</taxon>
        <taxon>Glomeromycotina</taxon>
        <taxon>Glomeromycetes</taxon>
        <taxon>Diversisporales</taxon>
        <taxon>Gigasporaceae</taxon>
        <taxon>Cetraspora</taxon>
    </lineage>
</organism>